<evidence type="ECO:0000313" key="3">
    <source>
        <dbReference type="EMBL" id="MEB8337980.1"/>
    </source>
</evidence>
<feature type="transmembrane region" description="Helical" evidence="2">
    <location>
        <begin position="73"/>
        <end position="93"/>
    </location>
</feature>
<feature type="region of interest" description="Disordered" evidence="1">
    <location>
        <begin position="97"/>
        <end position="231"/>
    </location>
</feature>
<dbReference type="Proteomes" id="UP001354931">
    <property type="component" value="Unassembled WGS sequence"/>
</dbReference>
<protein>
    <recommendedName>
        <fullName evidence="5">Translation initiation factor IF-2</fullName>
    </recommendedName>
</protein>
<sequence length="256" mass="24794">MENSRENGPAGPTHDPHEVTVQLDFTGRQLGGPVGARPGAPTPLGAEPAGVDDKELPVFVDDSGRRGRNFRRFGVAAGLAIAVYAVVIVVTVFSGNSDAPWLPMPAEGKGADKVGTEPSEPTPSLSTSGSPGATPRPSASGGAVSSAPAAPGASASSSAGAGTSGQPSTGTSPSSRPTGGGTSPTVKPTKPDDSGDPTTEPSGGGSADPSTDPGDQPSGPADGSGADGTDALAGGLVHLLVAPLVQPVPLLESSVL</sequence>
<keyword evidence="2" id="KW-1133">Transmembrane helix</keyword>
<organism evidence="3 4">
    <name type="scientific">Streptomyces endophyticus</name>
    <dbReference type="NCBI Taxonomy" id="714166"/>
    <lineage>
        <taxon>Bacteria</taxon>
        <taxon>Bacillati</taxon>
        <taxon>Actinomycetota</taxon>
        <taxon>Actinomycetes</taxon>
        <taxon>Kitasatosporales</taxon>
        <taxon>Streptomycetaceae</taxon>
        <taxon>Streptomyces</taxon>
    </lineage>
</organism>
<gene>
    <name evidence="3" type="ORF">OKJ99_10730</name>
</gene>
<keyword evidence="2" id="KW-0812">Transmembrane</keyword>
<dbReference type="RefSeq" id="WP_326015662.1">
    <property type="nucleotide sequence ID" value="NZ_JAOZYC010000082.1"/>
</dbReference>
<name>A0ABU6F3K1_9ACTN</name>
<accession>A0ABU6F3K1</accession>
<feature type="region of interest" description="Disordered" evidence="1">
    <location>
        <begin position="28"/>
        <end position="53"/>
    </location>
</feature>
<proteinExistence type="predicted"/>
<reference evidence="3 4" key="1">
    <citation type="submission" date="2022-10" db="EMBL/GenBank/DDBJ databases">
        <authorList>
            <person name="Xie J."/>
            <person name="Shen N."/>
        </authorList>
    </citation>
    <scope>NUCLEOTIDE SEQUENCE [LARGE SCALE GENOMIC DNA]</scope>
    <source>
        <strain evidence="3 4">YIM65594</strain>
    </source>
</reference>
<evidence type="ECO:0000313" key="4">
    <source>
        <dbReference type="Proteomes" id="UP001354931"/>
    </source>
</evidence>
<evidence type="ECO:0000256" key="1">
    <source>
        <dbReference type="SAM" id="MobiDB-lite"/>
    </source>
</evidence>
<evidence type="ECO:0000256" key="2">
    <source>
        <dbReference type="SAM" id="Phobius"/>
    </source>
</evidence>
<keyword evidence="4" id="KW-1185">Reference proteome</keyword>
<dbReference type="EMBL" id="JAOZYC010000082">
    <property type="protein sequence ID" value="MEB8337980.1"/>
    <property type="molecule type" value="Genomic_DNA"/>
</dbReference>
<feature type="compositionally biased region" description="Low complexity" evidence="1">
    <location>
        <begin position="217"/>
        <end position="231"/>
    </location>
</feature>
<keyword evidence="2" id="KW-0472">Membrane</keyword>
<evidence type="ECO:0008006" key="5">
    <source>
        <dbReference type="Google" id="ProtNLM"/>
    </source>
</evidence>
<feature type="compositionally biased region" description="Low complexity" evidence="1">
    <location>
        <begin position="116"/>
        <end position="177"/>
    </location>
</feature>
<comment type="caution">
    <text evidence="3">The sequence shown here is derived from an EMBL/GenBank/DDBJ whole genome shotgun (WGS) entry which is preliminary data.</text>
</comment>